<dbReference type="RefSeq" id="WP_014244859.1">
    <property type="nucleotide sequence ID" value="NC_016620.1"/>
</dbReference>
<proteinExistence type="predicted"/>
<dbReference type="EMBL" id="FQ312005">
    <property type="protein sequence ID" value="CBW27082.1"/>
    <property type="molecule type" value="Genomic_DNA"/>
</dbReference>
<dbReference type="HOGENOM" id="CLU_1123321_0_0_7"/>
<organism evidence="1 2">
    <name type="scientific">Halobacteriovorax marinus (strain ATCC BAA-682 / DSM 15412 / SJ)</name>
    <name type="common">Bacteriovorax marinus</name>
    <dbReference type="NCBI Taxonomy" id="862908"/>
    <lineage>
        <taxon>Bacteria</taxon>
        <taxon>Pseudomonadati</taxon>
        <taxon>Bdellovibrionota</taxon>
        <taxon>Bacteriovoracia</taxon>
        <taxon>Bacteriovoracales</taxon>
        <taxon>Halobacteriovoraceae</taxon>
        <taxon>Halobacteriovorax</taxon>
    </lineage>
</organism>
<reference evidence="2" key="1">
    <citation type="journal article" date="2013" name="ISME J.">
        <title>A small predatory core genome in the divergent marine Bacteriovorax marinus SJ and the terrestrial Bdellovibrio bacteriovorus.</title>
        <authorList>
            <person name="Crossman L.C."/>
            <person name="Chen H."/>
            <person name="Cerdeno-Tarraga A.M."/>
            <person name="Brooks K."/>
            <person name="Quail M.A."/>
            <person name="Pineiro S.A."/>
            <person name="Hobley L."/>
            <person name="Sockett R.E."/>
            <person name="Bentley S.D."/>
            <person name="Parkhill J."/>
            <person name="Williams H.N."/>
            <person name="Stine O.C."/>
        </authorList>
    </citation>
    <scope>NUCLEOTIDE SEQUENCE [LARGE SCALE GENOMIC DNA]</scope>
    <source>
        <strain evidence="2">ATCC BAA-682 / DSM 15412 / SJ</strain>
    </source>
</reference>
<dbReference type="STRING" id="862908.BMS_2281"/>
<protein>
    <submittedName>
        <fullName evidence="1">Uncharacterized protein</fullName>
    </submittedName>
</protein>
<evidence type="ECO:0000313" key="1">
    <source>
        <dbReference type="EMBL" id="CBW27082.1"/>
    </source>
</evidence>
<sequence>MGLTDNSKKKDNKVYRGAYKYMRNANVYSEETFEVFKEKSDSSMLFQSQIMSRVSTGELLNITVDYKINKDYIPTLVVINKVLGNDNVVETFSFNSKNNTISYTFESSNESKTTILNTTPKFFISTPAVCTSMLYLRSKKFDTTGKNIYNVLASSNQWSYEDEPVFNAITVRRMNQSSETRTIDGSSVQGVDYKIEQQADSDDYDKDTPSLRCFVSQHVTIPYFLEDGHGTKIEVKYLNNLSERELD</sequence>
<evidence type="ECO:0000313" key="2">
    <source>
        <dbReference type="Proteomes" id="UP000008963"/>
    </source>
</evidence>
<dbReference type="PATRIC" id="fig|862908.3.peg.2171"/>
<dbReference type="Proteomes" id="UP000008963">
    <property type="component" value="Chromosome"/>
</dbReference>
<dbReference type="OrthoDB" id="5290705at2"/>
<gene>
    <name evidence="1" type="ordered locus">BMS_2281</name>
</gene>
<dbReference type="AlphaFoldDB" id="E1X4B0"/>
<keyword evidence="2" id="KW-1185">Reference proteome</keyword>
<dbReference type="KEGG" id="bmx:BMS_2281"/>
<accession>E1X4B0</accession>
<name>E1X4B0_HALMS</name>